<keyword evidence="4" id="KW-1133">Transmembrane helix</keyword>
<reference evidence="7" key="1">
    <citation type="journal article" date="2020" name="mSystems">
        <title>Genome- and Community-Level Interaction Insights into Carbon Utilization and Element Cycling Functions of Hydrothermarchaeota in Hydrothermal Sediment.</title>
        <authorList>
            <person name="Zhou Z."/>
            <person name="Liu Y."/>
            <person name="Xu W."/>
            <person name="Pan J."/>
            <person name="Luo Z.H."/>
            <person name="Li M."/>
        </authorList>
    </citation>
    <scope>NUCLEOTIDE SEQUENCE [LARGE SCALE GENOMIC DNA]</scope>
    <source>
        <strain evidence="7">SpSt-1116</strain>
    </source>
</reference>
<keyword evidence="3" id="KW-0812">Transmembrane</keyword>
<proteinExistence type="predicted"/>
<dbReference type="GO" id="GO:0006465">
    <property type="term" value="P:signal peptide processing"/>
    <property type="evidence" value="ECO:0007669"/>
    <property type="project" value="InterPro"/>
</dbReference>
<evidence type="ECO:0000256" key="1">
    <source>
        <dbReference type="ARBA" id="ARBA00004370"/>
    </source>
</evidence>
<dbReference type="PANTHER" id="PTHR10806">
    <property type="entry name" value="SIGNAL PEPTIDASE COMPLEX CATALYTIC SUBUNIT SEC11"/>
    <property type="match status" value="1"/>
</dbReference>
<keyword evidence="7" id="KW-0378">Hydrolase</keyword>
<dbReference type="AlphaFoldDB" id="A0A7J3ZLA1"/>
<accession>A0A7J3ZLA1</accession>
<organism evidence="7">
    <name type="scientific">Fervidicoccus fontis</name>
    <dbReference type="NCBI Taxonomy" id="683846"/>
    <lineage>
        <taxon>Archaea</taxon>
        <taxon>Thermoproteota</taxon>
        <taxon>Thermoprotei</taxon>
        <taxon>Fervidicoccales</taxon>
        <taxon>Fervidicoccaceae</taxon>
        <taxon>Fervidicoccus</taxon>
    </lineage>
</organism>
<comment type="subcellular location">
    <subcellularLocation>
        <location evidence="1">Membrane</location>
    </subcellularLocation>
</comment>
<dbReference type="Gene3D" id="2.10.109.10">
    <property type="entry name" value="Umud Fragment, subunit A"/>
    <property type="match status" value="1"/>
</dbReference>
<name>A0A7J3ZLA1_9CREN</name>
<dbReference type="GO" id="GO:0009003">
    <property type="term" value="F:signal peptidase activity"/>
    <property type="evidence" value="ECO:0007669"/>
    <property type="project" value="UniProtKB-EC"/>
</dbReference>
<keyword evidence="5" id="KW-0472">Membrane</keyword>
<dbReference type="SUPFAM" id="SSF51306">
    <property type="entry name" value="LexA/Signal peptidase"/>
    <property type="match status" value="1"/>
</dbReference>
<keyword evidence="2" id="KW-0645">Protease</keyword>
<dbReference type="PRINTS" id="PR00728">
    <property type="entry name" value="SIGNALPTASE"/>
</dbReference>
<dbReference type="EMBL" id="DRZC01000076">
    <property type="protein sequence ID" value="HHQ80865.1"/>
    <property type="molecule type" value="Genomic_DNA"/>
</dbReference>
<sequence length="154" mass="16931">MNSKKKASKKAVALMLLALVLILALASLSFKEVYGASVSLAVVRGSSMKPLLHEGDIVFVVHKSPSEIKVGDIVVYRSVRGHLIIHRVITVLNVSGHLEYVTKGDNNPYDDSFLNEFSRGRGVTFERVIGVVWAPHGMVFKIPFIGYITLLLRG</sequence>
<feature type="domain" description="Peptidase S24/S26A/S26B/S26C" evidence="6">
    <location>
        <begin position="37"/>
        <end position="90"/>
    </location>
</feature>
<evidence type="ECO:0000256" key="4">
    <source>
        <dbReference type="ARBA" id="ARBA00022989"/>
    </source>
</evidence>
<dbReference type="Pfam" id="PF00717">
    <property type="entry name" value="Peptidase_S24"/>
    <property type="match status" value="1"/>
</dbReference>
<protein>
    <submittedName>
        <fullName evidence="7">Signal peptidase I</fullName>
        <ecNumber evidence="7">3.4.21.89</ecNumber>
    </submittedName>
</protein>
<dbReference type="InterPro" id="IPR001733">
    <property type="entry name" value="Peptidase_S26B"/>
</dbReference>
<evidence type="ECO:0000256" key="5">
    <source>
        <dbReference type="ARBA" id="ARBA00023136"/>
    </source>
</evidence>
<evidence type="ECO:0000259" key="6">
    <source>
        <dbReference type="Pfam" id="PF00717"/>
    </source>
</evidence>
<dbReference type="InterPro" id="IPR015927">
    <property type="entry name" value="Peptidase_S24_S26A/B/C"/>
</dbReference>
<comment type="caution">
    <text evidence="7">The sequence shown here is derived from an EMBL/GenBank/DDBJ whole genome shotgun (WGS) entry which is preliminary data.</text>
</comment>
<evidence type="ECO:0000313" key="7">
    <source>
        <dbReference type="EMBL" id="HHQ80865.1"/>
    </source>
</evidence>
<dbReference type="CDD" id="cd06462">
    <property type="entry name" value="Peptidase_S24_S26"/>
    <property type="match status" value="1"/>
</dbReference>
<gene>
    <name evidence="7" type="ORF">ENM78_05400</name>
</gene>
<dbReference type="EC" id="3.4.21.89" evidence="7"/>
<dbReference type="InterPro" id="IPR036286">
    <property type="entry name" value="LexA/Signal_pep-like_sf"/>
</dbReference>
<dbReference type="PANTHER" id="PTHR10806:SF6">
    <property type="entry name" value="SIGNAL PEPTIDASE COMPLEX CATALYTIC SUBUNIT SEC11"/>
    <property type="match status" value="1"/>
</dbReference>
<evidence type="ECO:0000256" key="2">
    <source>
        <dbReference type="ARBA" id="ARBA00022670"/>
    </source>
</evidence>
<evidence type="ECO:0000256" key="3">
    <source>
        <dbReference type="ARBA" id="ARBA00022692"/>
    </source>
</evidence>
<dbReference type="GO" id="GO:0016020">
    <property type="term" value="C:membrane"/>
    <property type="evidence" value="ECO:0007669"/>
    <property type="project" value="UniProtKB-SubCell"/>
</dbReference>
<dbReference type="NCBIfam" id="TIGR02228">
    <property type="entry name" value="sigpep_I_arch"/>
    <property type="match status" value="1"/>
</dbReference>